<evidence type="ECO:0000313" key="3">
    <source>
        <dbReference type="Proteomes" id="UP001156706"/>
    </source>
</evidence>
<comment type="caution">
    <text evidence="2">The sequence shown here is derived from an EMBL/GenBank/DDBJ whole genome shotgun (WGS) entry which is preliminary data.</text>
</comment>
<organism evidence="2 3">
    <name type="scientific">Chitinimonas prasina</name>
    <dbReference type="NCBI Taxonomy" id="1434937"/>
    <lineage>
        <taxon>Bacteria</taxon>
        <taxon>Pseudomonadati</taxon>
        <taxon>Pseudomonadota</taxon>
        <taxon>Betaproteobacteria</taxon>
        <taxon>Neisseriales</taxon>
        <taxon>Chitinibacteraceae</taxon>
        <taxon>Chitinimonas</taxon>
    </lineage>
</organism>
<protein>
    <submittedName>
        <fullName evidence="2">Uncharacterized protein</fullName>
    </submittedName>
</protein>
<dbReference type="EMBL" id="BSOG01000002">
    <property type="protein sequence ID" value="GLR12933.1"/>
    <property type="molecule type" value="Genomic_DNA"/>
</dbReference>
<evidence type="ECO:0000256" key="1">
    <source>
        <dbReference type="SAM" id="MobiDB-lite"/>
    </source>
</evidence>
<gene>
    <name evidence="2" type="ORF">GCM10007907_17230</name>
</gene>
<evidence type="ECO:0000313" key="2">
    <source>
        <dbReference type="EMBL" id="GLR12933.1"/>
    </source>
</evidence>
<feature type="region of interest" description="Disordered" evidence="1">
    <location>
        <begin position="1"/>
        <end position="20"/>
    </location>
</feature>
<sequence length="64" mass="7098">MRKEIAPQTGANTAIEKGPNSDGLLVFFTMSRAKVLEMRVDNMCGGLVRGVAVDSRAWLYFSKY</sequence>
<proteinExistence type="predicted"/>
<dbReference type="Proteomes" id="UP001156706">
    <property type="component" value="Unassembled WGS sequence"/>
</dbReference>
<keyword evidence="3" id="KW-1185">Reference proteome</keyword>
<reference evidence="3" key="1">
    <citation type="journal article" date="2019" name="Int. J. Syst. Evol. Microbiol.">
        <title>The Global Catalogue of Microorganisms (GCM) 10K type strain sequencing project: providing services to taxonomists for standard genome sequencing and annotation.</title>
        <authorList>
            <consortium name="The Broad Institute Genomics Platform"/>
            <consortium name="The Broad Institute Genome Sequencing Center for Infectious Disease"/>
            <person name="Wu L."/>
            <person name="Ma J."/>
        </authorList>
    </citation>
    <scope>NUCLEOTIDE SEQUENCE [LARGE SCALE GENOMIC DNA]</scope>
    <source>
        <strain evidence="3">NBRC 110044</strain>
    </source>
</reference>
<name>A0ABQ5YG11_9NEIS</name>
<accession>A0ABQ5YG11</accession>